<dbReference type="EMBL" id="CP051180">
    <property type="protein sequence ID" value="QIZ77204.1"/>
    <property type="molecule type" value="Genomic_DNA"/>
</dbReference>
<name>A0A6H1UDT3_9GAMM</name>
<keyword evidence="3" id="KW-1185">Reference proteome</keyword>
<dbReference type="InterPro" id="IPR021318">
    <property type="entry name" value="DUF2919"/>
</dbReference>
<dbReference type="Pfam" id="PF11143">
    <property type="entry name" value="DUF2919"/>
    <property type="match status" value="1"/>
</dbReference>
<dbReference type="KEGG" id="fes:HER31_10135"/>
<dbReference type="Proteomes" id="UP000501602">
    <property type="component" value="Chromosome"/>
</dbReference>
<reference evidence="2 3" key="1">
    <citation type="submission" date="2020-04" db="EMBL/GenBank/DDBJ databases">
        <title>Ferrimonas sp. S7 isolated from sea water.</title>
        <authorList>
            <person name="Bae S.S."/>
            <person name="Baek K."/>
        </authorList>
    </citation>
    <scope>NUCLEOTIDE SEQUENCE [LARGE SCALE GENOMIC DNA]</scope>
    <source>
        <strain evidence="2 3">S7</strain>
    </source>
</reference>
<keyword evidence="1" id="KW-1133">Transmembrane helix</keyword>
<gene>
    <name evidence="2" type="ORF">HER31_10135</name>
</gene>
<proteinExistence type="predicted"/>
<dbReference type="RefSeq" id="WP_168660465.1">
    <property type="nucleotide sequence ID" value="NZ_CP051180.1"/>
</dbReference>
<feature type="transmembrane region" description="Helical" evidence="1">
    <location>
        <begin position="118"/>
        <end position="137"/>
    </location>
</feature>
<evidence type="ECO:0000256" key="1">
    <source>
        <dbReference type="SAM" id="Phobius"/>
    </source>
</evidence>
<keyword evidence="1" id="KW-0472">Membrane</keyword>
<dbReference type="AlphaFoldDB" id="A0A6H1UDT3"/>
<organism evidence="2 3">
    <name type="scientific">Ferrimonas lipolytica</name>
    <dbReference type="NCBI Taxonomy" id="2724191"/>
    <lineage>
        <taxon>Bacteria</taxon>
        <taxon>Pseudomonadati</taxon>
        <taxon>Pseudomonadota</taxon>
        <taxon>Gammaproteobacteria</taxon>
        <taxon>Alteromonadales</taxon>
        <taxon>Ferrimonadaceae</taxon>
        <taxon>Ferrimonas</taxon>
    </lineage>
</organism>
<sequence length="155" mass="17798">MRQLPLHRLNDHGWFRPSPWLYLCMILLARTWILFIGAVASREAGADLLALFYPNKFSFYLGLALGSPALLLLWLQGLRHRFHWIGKVWRYGYGLLTSIVIIDICVQGYHIIKLHGAFSLGPAIILLLSIWALWYLLKSNSSRLVFSHQGHVDSD</sequence>
<feature type="transmembrane region" description="Helical" evidence="1">
    <location>
        <begin position="90"/>
        <end position="112"/>
    </location>
</feature>
<keyword evidence="1" id="KW-0812">Transmembrane</keyword>
<protein>
    <submittedName>
        <fullName evidence="2">DUF2919 domain-containing protein</fullName>
    </submittedName>
</protein>
<accession>A0A6H1UDT3</accession>
<evidence type="ECO:0000313" key="2">
    <source>
        <dbReference type="EMBL" id="QIZ77204.1"/>
    </source>
</evidence>
<evidence type="ECO:0000313" key="3">
    <source>
        <dbReference type="Proteomes" id="UP000501602"/>
    </source>
</evidence>
<feature type="transmembrane region" description="Helical" evidence="1">
    <location>
        <begin position="59"/>
        <end position="78"/>
    </location>
</feature>
<feature type="transmembrane region" description="Helical" evidence="1">
    <location>
        <begin position="20"/>
        <end position="39"/>
    </location>
</feature>